<comment type="caution">
    <text evidence="1">The sequence shown here is derived from an EMBL/GenBank/DDBJ whole genome shotgun (WGS) entry which is preliminary data.</text>
</comment>
<evidence type="ECO:0000313" key="1">
    <source>
        <dbReference type="EMBL" id="CAJ2677449.1"/>
    </source>
</evidence>
<reference evidence="1" key="1">
    <citation type="submission" date="2023-10" db="EMBL/GenBank/DDBJ databases">
        <authorList>
            <person name="Rodriguez Cubillos JULIANA M."/>
            <person name="De Vega J."/>
        </authorList>
    </citation>
    <scope>NUCLEOTIDE SEQUENCE</scope>
</reference>
<accession>A0ACB0M6F5</accession>
<keyword evidence="2" id="KW-1185">Reference proteome</keyword>
<gene>
    <name evidence="1" type="ORF">MILVUS5_LOCUS39948</name>
</gene>
<dbReference type="Proteomes" id="UP001177021">
    <property type="component" value="Unassembled WGS sequence"/>
</dbReference>
<protein>
    <submittedName>
        <fullName evidence="1">Uncharacterized protein</fullName>
    </submittedName>
</protein>
<organism evidence="1 2">
    <name type="scientific">Trifolium pratense</name>
    <name type="common">Red clover</name>
    <dbReference type="NCBI Taxonomy" id="57577"/>
    <lineage>
        <taxon>Eukaryota</taxon>
        <taxon>Viridiplantae</taxon>
        <taxon>Streptophyta</taxon>
        <taxon>Embryophyta</taxon>
        <taxon>Tracheophyta</taxon>
        <taxon>Spermatophyta</taxon>
        <taxon>Magnoliopsida</taxon>
        <taxon>eudicotyledons</taxon>
        <taxon>Gunneridae</taxon>
        <taxon>Pentapetalae</taxon>
        <taxon>rosids</taxon>
        <taxon>fabids</taxon>
        <taxon>Fabales</taxon>
        <taxon>Fabaceae</taxon>
        <taxon>Papilionoideae</taxon>
        <taxon>50 kb inversion clade</taxon>
        <taxon>NPAAA clade</taxon>
        <taxon>Hologalegina</taxon>
        <taxon>IRL clade</taxon>
        <taxon>Trifolieae</taxon>
        <taxon>Trifolium</taxon>
    </lineage>
</organism>
<evidence type="ECO:0000313" key="2">
    <source>
        <dbReference type="Proteomes" id="UP001177021"/>
    </source>
</evidence>
<proteinExistence type="predicted"/>
<dbReference type="EMBL" id="CASHSV030000823">
    <property type="protein sequence ID" value="CAJ2677449.1"/>
    <property type="molecule type" value="Genomic_DNA"/>
</dbReference>
<sequence>MESCLLDLSVTPNHESIQSVLPNPSLNNSCFSIFLHYNHLTISATPNDPKNLTFNYQTPIHDNFMIPHGILCNYNIHPVVDGYDHITRFLYDTFRLVPNAILDEVLCQMANCARRMVASNIEGSGMLKFNVLLRVVTTLEVEEDQSGRFGENVGFSMNSVPMN</sequence>
<name>A0ACB0M6F5_TRIPR</name>